<organism evidence="1 2">
    <name type="scientific">Cytobacillus spartinae</name>
    <dbReference type="NCBI Taxonomy" id="3299023"/>
    <lineage>
        <taxon>Bacteria</taxon>
        <taxon>Bacillati</taxon>
        <taxon>Bacillota</taxon>
        <taxon>Bacilli</taxon>
        <taxon>Bacillales</taxon>
        <taxon>Bacillaceae</taxon>
        <taxon>Cytobacillus</taxon>
    </lineage>
</organism>
<protein>
    <recommendedName>
        <fullName evidence="3">Spo0E like sporulation regulatory protein</fullName>
    </recommendedName>
</protein>
<dbReference type="Proteomes" id="UP001601059">
    <property type="component" value="Unassembled WGS sequence"/>
</dbReference>
<gene>
    <name evidence="1" type="ORF">ACFYKX_19175</name>
</gene>
<evidence type="ECO:0008006" key="3">
    <source>
        <dbReference type="Google" id="ProtNLM"/>
    </source>
</evidence>
<accession>A0ABW6KIQ3</accession>
<proteinExistence type="predicted"/>
<dbReference type="EMBL" id="JBIACK010000011">
    <property type="protein sequence ID" value="MFE8702728.1"/>
    <property type="molecule type" value="Genomic_DNA"/>
</dbReference>
<name>A0ABW6KIQ3_9BACI</name>
<comment type="caution">
    <text evidence="1">The sequence shown here is derived from an EMBL/GenBank/DDBJ whole genome shotgun (WGS) entry which is preliminary data.</text>
</comment>
<dbReference type="RefSeq" id="WP_389362689.1">
    <property type="nucleotide sequence ID" value="NZ_JBIACK010000011.1"/>
</dbReference>
<evidence type="ECO:0000313" key="1">
    <source>
        <dbReference type="EMBL" id="MFE8702728.1"/>
    </source>
</evidence>
<keyword evidence="2" id="KW-1185">Reference proteome</keyword>
<dbReference type="InterPro" id="IPR037208">
    <property type="entry name" value="Spo0E-like_sf"/>
</dbReference>
<reference evidence="1 2" key="1">
    <citation type="submission" date="2024-08" db="EMBL/GenBank/DDBJ databases">
        <title>Two novel Cytobacillus novel species.</title>
        <authorList>
            <person name="Liu G."/>
        </authorList>
    </citation>
    <scope>NUCLEOTIDE SEQUENCE [LARGE SCALE GENOMIC DNA]</scope>
    <source>
        <strain evidence="1 2">FJAT-54145</strain>
    </source>
</reference>
<sequence>MDYDVDEISKTIFKEIIKIRNQIASILYHDGPANPKINELTDKIDALLEQYRRYSN</sequence>
<evidence type="ECO:0000313" key="2">
    <source>
        <dbReference type="Proteomes" id="UP001601059"/>
    </source>
</evidence>
<dbReference type="SUPFAM" id="SSF140500">
    <property type="entry name" value="BAS1536-like"/>
    <property type="match status" value="1"/>
</dbReference>